<dbReference type="Proteomes" id="UP000198817">
    <property type="component" value="Unassembled WGS sequence"/>
</dbReference>
<dbReference type="STRING" id="155865.SAMN05216515_1074"/>
<comment type="subcellular location">
    <subcellularLocation>
        <location evidence="5">Cytoplasm</location>
    </subcellularLocation>
</comment>
<feature type="domain" description="S-adenosyl-L-homocysteine hydrolase NAD binding" evidence="9">
    <location>
        <begin position="209"/>
        <end position="370"/>
    </location>
</feature>
<dbReference type="GO" id="GO:0071269">
    <property type="term" value="P:L-homocysteine biosynthetic process"/>
    <property type="evidence" value="ECO:0007669"/>
    <property type="project" value="UniProtKB-UniRule"/>
</dbReference>
<dbReference type="GO" id="GO:0006730">
    <property type="term" value="P:one-carbon metabolic process"/>
    <property type="evidence" value="ECO:0007669"/>
    <property type="project" value="UniProtKB-UniRule"/>
</dbReference>
<protein>
    <recommendedName>
        <fullName evidence="5">Adenosylhomocysteinase</fullName>
        <ecNumber evidence="5">3.13.2.1</ecNumber>
    </recommendedName>
    <alternativeName>
        <fullName evidence="5">S-adenosyl-L-homocysteine hydrolase</fullName>
        <shortName evidence="5">AdoHcyase</shortName>
    </alternativeName>
</protein>
<dbReference type="GO" id="GO:0033353">
    <property type="term" value="P:S-adenosylmethionine cycle"/>
    <property type="evidence" value="ECO:0007669"/>
    <property type="project" value="TreeGrafter"/>
</dbReference>
<accession>A0A1I7GBU5</accession>
<dbReference type="InterPro" id="IPR042172">
    <property type="entry name" value="Adenosylhomocyst_ase-like_sf"/>
</dbReference>
<evidence type="ECO:0000313" key="11">
    <source>
        <dbReference type="Proteomes" id="UP000198817"/>
    </source>
</evidence>
<feature type="binding site" evidence="5 6">
    <location>
        <position position="261"/>
    </location>
    <ligand>
        <name>NAD(+)</name>
        <dbReference type="ChEBI" id="CHEBI:57540"/>
    </ligand>
</feature>
<dbReference type="PANTHER" id="PTHR23420:SF0">
    <property type="entry name" value="ADENOSYLHOMOCYSTEINASE"/>
    <property type="match status" value="1"/>
</dbReference>
<dbReference type="Gene3D" id="3.40.50.720">
    <property type="entry name" value="NAD(P)-binding Rossmann-like Domain"/>
    <property type="match status" value="1"/>
</dbReference>
<dbReference type="EMBL" id="FPBT01000006">
    <property type="protein sequence ID" value="SFU45910.1"/>
    <property type="molecule type" value="Genomic_DNA"/>
</dbReference>
<feature type="binding site" evidence="5">
    <location>
        <position position="209"/>
    </location>
    <ligand>
        <name>NAD(+)</name>
        <dbReference type="ChEBI" id="CHEBI:57540"/>
    </ligand>
</feature>
<dbReference type="SMART" id="SM00996">
    <property type="entry name" value="AdoHcyase"/>
    <property type="match status" value="1"/>
</dbReference>
<feature type="binding site" evidence="6">
    <location>
        <begin position="240"/>
        <end position="245"/>
    </location>
    <ligand>
        <name>NAD(+)</name>
        <dbReference type="ChEBI" id="CHEBI:57540"/>
    </ligand>
</feature>
<feature type="binding site" evidence="5 6">
    <location>
        <position position="364"/>
    </location>
    <ligand>
        <name>NAD(+)</name>
        <dbReference type="ChEBI" id="CHEBI:57540"/>
    </ligand>
</feature>
<dbReference type="InterPro" id="IPR036291">
    <property type="entry name" value="NAD(P)-bd_dom_sf"/>
</dbReference>
<dbReference type="AlphaFoldDB" id="A0A1I7GBU5"/>
<dbReference type="CDD" id="cd00401">
    <property type="entry name" value="SAHH"/>
    <property type="match status" value="1"/>
</dbReference>
<evidence type="ECO:0000256" key="2">
    <source>
        <dbReference type="ARBA" id="ARBA00022563"/>
    </source>
</evidence>
<comment type="pathway">
    <text evidence="5 7">Amino-acid biosynthesis; L-homocysteine biosynthesis; L-homocysteine from S-adenosyl-L-homocysteine: step 1/1.</text>
</comment>
<evidence type="ECO:0000313" key="10">
    <source>
        <dbReference type="EMBL" id="SFU45910.1"/>
    </source>
</evidence>
<feature type="binding site" evidence="5">
    <location>
        <position position="149"/>
    </location>
    <ligand>
        <name>substrate</name>
    </ligand>
</feature>
<feature type="binding site" evidence="6">
    <location>
        <position position="371"/>
    </location>
    <ligand>
        <name>NAD(+)</name>
        <dbReference type="ChEBI" id="CHEBI:57540"/>
    </ligand>
</feature>
<evidence type="ECO:0000256" key="3">
    <source>
        <dbReference type="ARBA" id="ARBA00022801"/>
    </source>
</evidence>
<comment type="cofactor">
    <cofactor evidence="5 6 7">
        <name>NAD(+)</name>
        <dbReference type="ChEBI" id="CHEBI:57540"/>
    </cofactor>
    <text evidence="5 6 7">Binds 1 NAD(+) per subunit.</text>
</comment>
<dbReference type="PROSITE" id="PS00738">
    <property type="entry name" value="ADOHCYASE_1"/>
    <property type="match status" value="1"/>
</dbReference>
<dbReference type="PANTHER" id="PTHR23420">
    <property type="entry name" value="ADENOSYLHOMOCYSTEINASE"/>
    <property type="match status" value="1"/>
</dbReference>
<dbReference type="SMART" id="SM00997">
    <property type="entry name" value="AdoHcyase_NAD"/>
    <property type="match status" value="1"/>
</dbReference>
<keyword evidence="11" id="KW-1185">Reference proteome</keyword>
<dbReference type="InterPro" id="IPR000043">
    <property type="entry name" value="Adenosylhomocysteinase-like"/>
</dbReference>
<keyword evidence="2 5" id="KW-0554">One-carbon metabolism</keyword>
<dbReference type="EC" id="3.13.2.1" evidence="5"/>
<evidence type="ECO:0000256" key="5">
    <source>
        <dbReference type="HAMAP-Rule" id="MF_00563"/>
    </source>
</evidence>
<keyword evidence="5" id="KW-0963">Cytoplasm</keyword>
<feature type="binding site" evidence="5">
    <location>
        <position position="174"/>
    </location>
    <ligand>
        <name>substrate</name>
    </ligand>
</feature>
<proteinExistence type="inferred from homology"/>
<evidence type="ECO:0000256" key="4">
    <source>
        <dbReference type="ARBA" id="ARBA00023027"/>
    </source>
</evidence>
<dbReference type="SUPFAM" id="SSF52283">
    <property type="entry name" value="Formate/glycerate dehydrogenase catalytic domain-like"/>
    <property type="match status" value="1"/>
</dbReference>
<dbReference type="NCBIfam" id="NF004005">
    <property type="entry name" value="PRK05476.2-3"/>
    <property type="match status" value="1"/>
</dbReference>
<evidence type="ECO:0000259" key="9">
    <source>
        <dbReference type="SMART" id="SM00997"/>
    </source>
</evidence>
<dbReference type="InterPro" id="IPR015878">
    <property type="entry name" value="Ado_hCys_hydrolase_NAD-bd"/>
</dbReference>
<dbReference type="UniPathway" id="UPA00314">
    <property type="reaction ID" value="UER00076"/>
</dbReference>
<evidence type="ECO:0000256" key="6">
    <source>
        <dbReference type="PIRSR" id="PIRSR001109-2"/>
    </source>
</evidence>
<dbReference type="GO" id="GO:0005829">
    <property type="term" value="C:cytosol"/>
    <property type="evidence" value="ECO:0007669"/>
    <property type="project" value="TreeGrafter"/>
</dbReference>
<comment type="catalytic activity">
    <reaction evidence="5 7">
        <text>S-adenosyl-L-homocysteine + H2O = L-homocysteine + adenosine</text>
        <dbReference type="Rhea" id="RHEA:21708"/>
        <dbReference type="ChEBI" id="CHEBI:15377"/>
        <dbReference type="ChEBI" id="CHEBI:16335"/>
        <dbReference type="ChEBI" id="CHEBI:57856"/>
        <dbReference type="ChEBI" id="CHEBI:58199"/>
        <dbReference type="EC" id="3.13.2.1"/>
    </reaction>
</comment>
<organism evidence="10 11">
    <name type="scientific">Eubacterium pyruvativorans</name>
    <dbReference type="NCBI Taxonomy" id="155865"/>
    <lineage>
        <taxon>Bacteria</taxon>
        <taxon>Bacillati</taxon>
        <taxon>Bacillota</taxon>
        <taxon>Clostridia</taxon>
        <taxon>Eubacteriales</taxon>
        <taxon>Eubacteriaceae</taxon>
        <taxon>Eubacterium</taxon>
    </lineage>
</organism>
<comment type="function">
    <text evidence="5">May play a key role in the regulation of the intracellular concentration of adenosylhomocysteine.</text>
</comment>
<feature type="binding site" evidence="5">
    <location>
        <position position="204"/>
    </location>
    <ligand>
        <name>substrate</name>
    </ligand>
</feature>
<evidence type="ECO:0000256" key="7">
    <source>
        <dbReference type="RuleBase" id="RU000548"/>
    </source>
</evidence>
<gene>
    <name evidence="5" type="primary">ahcY</name>
    <name evidence="10" type="ORF">SAMN05216508_1064</name>
</gene>
<dbReference type="NCBIfam" id="TIGR00936">
    <property type="entry name" value="ahcY"/>
    <property type="match status" value="1"/>
</dbReference>
<comment type="similarity">
    <text evidence="1 5 8">Belongs to the adenosylhomocysteinase family.</text>
</comment>
<dbReference type="PIRSF" id="PIRSF001109">
    <property type="entry name" value="Ad_hcy_hydrolase"/>
    <property type="match status" value="1"/>
</dbReference>
<feature type="binding site" evidence="5 6">
    <location>
        <begin position="317"/>
        <end position="319"/>
    </location>
    <ligand>
        <name>NAD(+)</name>
        <dbReference type="ChEBI" id="CHEBI:57540"/>
    </ligand>
</feature>
<dbReference type="Gene3D" id="3.40.50.1480">
    <property type="entry name" value="Adenosylhomocysteinase-like"/>
    <property type="match status" value="1"/>
</dbReference>
<reference evidence="10 11" key="1">
    <citation type="submission" date="2016-10" db="EMBL/GenBank/DDBJ databases">
        <authorList>
            <person name="de Groot N.N."/>
        </authorList>
    </citation>
    <scope>NUCLEOTIDE SEQUENCE [LARGE SCALE GENOMIC DNA]</scope>
    <source>
        <strain evidence="10 11">KHGC13</strain>
    </source>
</reference>
<dbReference type="SUPFAM" id="SSF51735">
    <property type="entry name" value="NAD(P)-binding Rossmann-fold domains"/>
    <property type="match status" value="1"/>
</dbReference>
<dbReference type="Pfam" id="PF05221">
    <property type="entry name" value="AdoHcyase"/>
    <property type="match status" value="2"/>
</dbReference>
<keyword evidence="3 5" id="KW-0378">Hydrolase</keyword>
<dbReference type="FunFam" id="3.40.50.720:FF:000004">
    <property type="entry name" value="Adenosylhomocysteinase"/>
    <property type="match status" value="1"/>
</dbReference>
<comment type="caution">
    <text evidence="5">Lacks conserved residue(s) required for the propagation of feature annotation.</text>
</comment>
<dbReference type="HAMAP" id="MF_00563">
    <property type="entry name" value="AdoHcyase"/>
    <property type="match status" value="1"/>
</dbReference>
<dbReference type="InterPro" id="IPR020082">
    <property type="entry name" value="S-Ado-L-homoCys_hydrolase_CS"/>
</dbReference>
<keyword evidence="4 5" id="KW-0520">NAD</keyword>
<sequence>MGQAAGMFRRPIRVIPKNRGMKVEEKKYEIKDIGLAPSGHEKIEWVRHNMPLLSGLEEEFRETKPFEGVKISLSVHLEAKTAYLCLVLAAGGAQMYVTGSNVLSTQDDVAAALVEDGLSVFALHGATEEEYSRHIEMTLSQKPNIIIDDGGDLVGMLHTKRPDLAEEVWGGCEETTTGVIRLHAMDKQGVLRFPMVAVNDAKCKHLFDNRYGTGQSVWDSIMRNTNLIVASKTVVVVGYGWCSRGIAMRADALGANVIVTEVDPVKAIEARMDGYQVMTMKQAAPQGDFFVTATGCKKTITVEDMLLMKDRAILSNAGHFNCEIDMEGLEKAAVAKKETRRNIMGYQLENGKWVNVIAEGRLVNIAAADGHPAEIMDMSFAVQALSALYVLRHHGELGNHVINVSDEIDDLVARRKLAAWGTQIDTLTDEQKKYLESWEL</sequence>
<dbReference type="Pfam" id="PF00670">
    <property type="entry name" value="AdoHcyase_NAD"/>
    <property type="match status" value="1"/>
</dbReference>
<feature type="binding site" evidence="5 6">
    <location>
        <begin position="175"/>
        <end position="177"/>
    </location>
    <ligand>
        <name>NAD(+)</name>
        <dbReference type="ChEBI" id="CHEBI:57540"/>
    </ligand>
</feature>
<dbReference type="GO" id="GO:0004013">
    <property type="term" value="F:adenosylhomocysteinase activity"/>
    <property type="evidence" value="ECO:0007669"/>
    <property type="project" value="UniProtKB-UniRule"/>
</dbReference>
<feature type="binding site" evidence="5">
    <location>
        <position position="208"/>
    </location>
    <ligand>
        <name>substrate</name>
    </ligand>
</feature>
<evidence type="ECO:0000256" key="8">
    <source>
        <dbReference type="RuleBase" id="RU004166"/>
    </source>
</evidence>
<name>A0A1I7GBU5_9FIRM</name>
<evidence type="ECO:0000256" key="1">
    <source>
        <dbReference type="ARBA" id="ARBA00007122"/>
    </source>
</evidence>